<dbReference type="InterPro" id="IPR002013">
    <property type="entry name" value="SAC_dom"/>
</dbReference>
<evidence type="ECO:0000256" key="1">
    <source>
        <dbReference type="ARBA" id="ARBA00004308"/>
    </source>
</evidence>
<dbReference type="GO" id="GO:0012505">
    <property type="term" value="C:endomembrane system"/>
    <property type="evidence" value="ECO:0007669"/>
    <property type="project" value="UniProtKB-SubCell"/>
</dbReference>
<evidence type="ECO:0000313" key="7">
    <source>
        <dbReference type="WBParaSite" id="SBAD_0000476401-mRNA-1"/>
    </source>
</evidence>
<accession>A0A183ILS5</accession>
<comment type="subcellular location">
    <subcellularLocation>
        <location evidence="1">Endomembrane system</location>
    </subcellularLocation>
</comment>
<evidence type="ECO:0000256" key="3">
    <source>
        <dbReference type="ARBA" id="ARBA00023136"/>
    </source>
</evidence>
<protein>
    <submittedName>
        <fullName evidence="7">SAC domain-containing protein</fullName>
    </submittedName>
</protein>
<gene>
    <name evidence="5" type="ORF">SBAD_LOCUS4571</name>
</gene>
<keyword evidence="2" id="KW-0378">Hydrolase</keyword>
<sequence length="667" mass="75978">MVVPLFQRLTLYETKARFYIVASNYGEKLYHVLKLDRTEVDRLVIAEDRHEYSDEELTDLLTMISNSSIEKTAIDGDESRCTLVEKISFAYGVVGFVRFTTGYYVILITKAVPVAKIGYEIIYKIEDTAMFYIPLDRSKTRNAKEQRYLKIFQSVDLSTNFYFCYTYDLSRTLQSNFVMPRSRFAERFVWNLHLIEPLFDSHVTERWILPVIHGFVKSVSLNLHCLKAQLVLIARRSSRFAGTRFLRRGANCKGDVANEVETEQIVYDKSVLSFKRGRFLSFVQLRGSVPFRWSQAVTGMVSKPDLKQRYGDPIVVVNLVKRREKLRREHLLNDEFRSAVSYLNQFVGPRQRILYLSFDLARCHKRGDALAKLEEIAHSIVDLNGWFQSFPSSPCLPRRPSRLCTCSQCSNNKFALQHGVSRTNCVDCLDRTNVAQFVVGKVALAYQLLTLGITEGLGRKLDTDICHLLEAAYDEHGDTLALQYAGSQLVHSIKTYKKTSMLQERSRDVIQTLSRYYSNTFADYDKQNAINLFLGVFRPGAEGGLSLWELPTPTTEAFVEPADVDYCAWFETANDSNGEPAATASAAVPYDCDVEQMSLGECSECCDASFKYFYQTSDLTVFDDVLGRSRLDSISSVAGKNDTTSLSLWWKKQMKTIIDETSKTAGN</sequence>
<reference evidence="5 6" key="2">
    <citation type="submission" date="2018-11" db="EMBL/GenBank/DDBJ databases">
        <authorList>
            <consortium name="Pathogen Informatics"/>
        </authorList>
    </citation>
    <scope>NUCLEOTIDE SEQUENCE [LARGE SCALE GENOMIC DNA]</scope>
</reference>
<feature type="domain" description="SAC" evidence="4">
    <location>
        <begin position="152"/>
        <end position="486"/>
    </location>
</feature>
<dbReference type="WBParaSite" id="SBAD_0000476401-mRNA-1">
    <property type="protein sequence ID" value="SBAD_0000476401-mRNA-1"/>
    <property type="gene ID" value="SBAD_0000476401"/>
</dbReference>
<dbReference type="EMBL" id="UZAM01008408">
    <property type="protein sequence ID" value="VDP04813.1"/>
    <property type="molecule type" value="Genomic_DNA"/>
</dbReference>
<keyword evidence="6" id="KW-1185">Reference proteome</keyword>
<proteinExistence type="predicted"/>
<dbReference type="AlphaFoldDB" id="A0A183ILS5"/>
<organism evidence="7">
    <name type="scientific">Soboliphyme baturini</name>
    <dbReference type="NCBI Taxonomy" id="241478"/>
    <lineage>
        <taxon>Eukaryota</taxon>
        <taxon>Metazoa</taxon>
        <taxon>Ecdysozoa</taxon>
        <taxon>Nematoda</taxon>
        <taxon>Enoplea</taxon>
        <taxon>Dorylaimia</taxon>
        <taxon>Dioctophymatida</taxon>
        <taxon>Dioctophymatoidea</taxon>
        <taxon>Soboliphymatidae</taxon>
        <taxon>Soboliphyme</taxon>
    </lineage>
</organism>
<name>A0A183ILS5_9BILA</name>
<dbReference type="PANTHER" id="PTHR45738">
    <property type="entry name" value="POLYPHOSPHOINOSITIDE PHOSPHATASE"/>
    <property type="match status" value="1"/>
</dbReference>
<evidence type="ECO:0000259" key="4">
    <source>
        <dbReference type="PROSITE" id="PS50275"/>
    </source>
</evidence>
<dbReference type="PANTHER" id="PTHR45738:SF5">
    <property type="entry name" value="POLYPHOSPHOINOSITIDE PHOSPHATASE"/>
    <property type="match status" value="1"/>
</dbReference>
<dbReference type="Pfam" id="PF02383">
    <property type="entry name" value="Syja_N"/>
    <property type="match status" value="1"/>
</dbReference>
<dbReference type="OrthoDB" id="405996at2759"/>
<dbReference type="Proteomes" id="UP000270296">
    <property type="component" value="Unassembled WGS sequence"/>
</dbReference>
<dbReference type="InterPro" id="IPR043573">
    <property type="entry name" value="Fig4-like"/>
</dbReference>
<dbReference type="GO" id="GO:0043813">
    <property type="term" value="F:phosphatidylinositol-3,5-bisphosphate 5-phosphatase activity"/>
    <property type="evidence" value="ECO:0007669"/>
    <property type="project" value="InterPro"/>
</dbReference>
<reference evidence="7" key="1">
    <citation type="submission" date="2016-06" db="UniProtKB">
        <authorList>
            <consortium name="WormBaseParasite"/>
        </authorList>
    </citation>
    <scope>IDENTIFICATION</scope>
</reference>
<evidence type="ECO:0000313" key="6">
    <source>
        <dbReference type="Proteomes" id="UP000270296"/>
    </source>
</evidence>
<dbReference type="PROSITE" id="PS50275">
    <property type="entry name" value="SAC"/>
    <property type="match status" value="1"/>
</dbReference>
<evidence type="ECO:0000313" key="5">
    <source>
        <dbReference type="EMBL" id="VDP04813.1"/>
    </source>
</evidence>
<evidence type="ECO:0000256" key="2">
    <source>
        <dbReference type="ARBA" id="ARBA00022801"/>
    </source>
</evidence>
<keyword evidence="3" id="KW-0472">Membrane</keyword>
<dbReference type="GO" id="GO:0046856">
    <property type="term" value="P:phosphatidylinositol dephosphorylation"/>
    <property type="evidence" value="ECO:0007669"/>
    <property type="project" value="InterPro"/>
</dbReference>